<dbReference type="Proteomes" id="UP000242705">
    <property type="component" value="Unassembled WGS sequence"/>
</dbReference>
<proteinExistence type="predicted"/>
<reference evidence="1 2" key="1">
    <citation type="journal article" date="2014" name="BMC Genomics">
        <title>Comparison of environmental and isolate Sulfobacillus genomes reveals diverse carbon, sulfur, nitrogen, and hydrogen metabolisms.</title>
        <authorList>
            <person name="Justice N.B."/>
            <person name="Norman A."/>
            <person name="Brown C.T."/>
            <person name="Singh A."/>
            <person name="Thomas B.C."/>
            <person name="Banfield J.F."/>
        </authorList>
    </citation>
    <scope>NUCLEOTIDE SEQUENCE [LARGE SCALE GENOMIC DNA]</scope>
    <source>
        <strain evidence="1">AMDSBA5</strain>
    </source>
</reference>
<dbReference type="Gene3D" id="3.40.1260.10">
    <property type="entry name" value="DsrEFH-like"/>
    <property type="match status" value="1"/>
</dbReference>
<comment type="caution">
    <text evidence="1">The sequence shown here is derived from an EMBL/GenBank/DDBJ whole genome shotgun (WGS) entry which is preliminary data.</text>
</comment>
<gene>
    <name evidence="1" type="ORF">C7B47_09785</name>
</gene>
<name>A0A1R0IRX9_SULTH</name>
<dbReference type="InterPro" id="IPR003787">
    <property type="entry name" value="Sulphur_relay_DsrE/F-like"/>
</dbReference>
<dbReference type="SUPFAM" id="SSF75169">
    <property type="entry name" value="DsrEFH-like"/>
    <property type="match status" value="1"/>
</dbReference>
<evidence type="ECO:0000313" key="2">
    <source>
        <dbReference type="Proteomes" id="UP000242705"/>
    </source>
</evidence>
<dbReference type="RefSeq" id="WP_020376189.1">
    <property type="nucleotide sequence ID" value="NZ_MDZD01000032.1"/>
</dbReference>
<sequence length="114" mass="12684">MRSALIVLSRFTSEPYSVRGILHMAREMAKHGVNVEVLALSTGIEVFRKNGEYADLFGPLLRELQGLGIRLAACTNAMKTAELTKDDMFPADLYVIGGQEVIARSRYGYQILTF</sequence>
<organism evidence="1 2">
    <name type="scientific">Sulfobacillus thermosulfidooxidans</name>
    <dbReference type="NCBI Taxonomy" id="28034"/>
    <lineage>
        <taxon>Bacteria</taxon>
        <taxon>Bacillati</taxon>
        <taxon>Bacillota</taxon>
        <taxon>Clostridia</taxon>
        <taxon>Eubacteriales</taxon>
        <taxon>Clostridiales Family XVII. Incertae Sedis</taxon>
        <taxon>Sulfobacillus</taxon>
    </lineage>
</organism>
<protein>
    <submittedName>
        <fullName evidence="1">Uncharacterized protein</fullName>
    </submittedName>
</protein>
<dbReference type="AlphaFoldDB" id="A0A1R0IRX9"/>
<dbReference type="EMBL" id="PXYX01000018">
    <property type="protein sequence ID" value="PSR26870.1"/>
    <property type="molecule type" value="Genomic_DNA"/>
</dbReference>
<dbReference type="InterPro" id="IPR027396">
    <property type="entry name" value="DsrEFH-like"/>
</dbReference>
<dbReference type="Pfam" id="PF02635">
    <property type="entry name" value="DsrE"/>
    <property type="match status" value="1"/>
</dbReference>
<accession>A0A1R0IRX9</accession>
<evidence type="ECO:0000313" key="1">
    <source>
        <dbReference type="EMBL" id="PSR26870.1"/>
    </source>
</evidence>